<comment type="caution">
    <text evidence="2">The sequence shown here is derived from an EMBL/GenBank/DDBJ whole genome shotgun (WGS) entry which is preliminary data.</text>
</comment>
<gene>
    <name evidence="2" type="ORF">B6D57_02950</name>
</gene>
<dbReference type="CDD" id="cd09618">
    <property type="entry name" value="CBM9_like_2"/>
    <property type="match status" value="1"/>
</dbReference>
<evidence type="ECO:0000259" key="1">
    <source>
        <dbReference type="Pfam" id="PF19313"/>
    </source>
</evidence>
<dbReference type="SUPFAM" id="SSF49344">
    <property type="entry name" value="CBD9-like"/>
    <property type="match status" value="1"/>
</dbReference>
<dbReference type="AlphaFoldDB" id="A0A1W9S0Z0"/>
<name>A0A1W9S0Z0_9BACT</name>
<dbReference type="Proteomes" id="UP000192611">
    <property type="component" value="Unassembled WGS sequence"/>
</dbReference>
<evidence type="ECO:0000313" key="2">
    <source>
        <dbReference type="EMBL" id="OQX90464.1"/>
    </source>
</evidence>
<sequence>MQFIEIMREFFCLISVFSVFFGSVYGSLTDRYDVRLNRIPSSYVYRIYPVYTPHKPTIDGYLDDSCWEMAKRTPSAIADGFVYRDLGEFPALEPTIVYTAYDDKFIYFAFECYKEDVDEIVADLLVRDSSLWYDDHIQVIIDTNCDRSSAYYFGVTPENVQMDGYVAKDGELINENWDCVWYSATQINDDGWVAEIAIPFRALMFEMKEEKEWGINFFRLDRKQGDQTIWRDTGGDLYNVSRYGTMILKRNIDRSPTLDIQPYASGEIDWKTEEERGRELGVGVDFQSRIIPTMTFSGTVNPDFAQIEADPDEINLDPSKELYYPEKRPFFLNGQEHFDTPIQLFYSRRIGKIKWGGKFTGWMGGLSYYVMDVRANEARLMKRTDAPYYNFAVLRTAYDIRHDMALGFTGVDRRRKNERTTVMGVDTKYSAGDIATFDFQVAVMDKPEFENRLTSFSLSAYRNSSDLSFSAGYEDIADRFGECETGYIPYDDARGFWNGIEYDFWPYAKGMEMIYLYGYGDYYKDHKGRDAMWVGKHYRWDMDYISMASSFKVTSRLAIELGMDYERLKKRKEYYYGFENELVRYKPVENIWIFIVKWNYQITHNLFMRTFLQSSGLDNTWTVNALIGYNYYKGSHIYLAYNEWREYSAPGKPLLGRILFLKGDFNIGL</sequence>
<dbReference type="Pfam" id="PF19313">
    <property type="entry name" value="DUF5916"/>
    <property type="match status" value="1"/>
</dbReference>
<protein>
    <recommendedName>
        <fullName evidence="1">DUF5916 domain-containing protein</fullName>
    </recommendedName>
</protein>
<accession>A0A1W9S0Z0</accession>
<dbReference type="InterPro" id="IPR045670">
    <property type="entry name" value="DUF5916"/>
</dbReference>
<dbReference type="EMBL" id="NATQ01000050">
    <property type="protein sequence ID" value="OQX90464.1"/>
    <property type="molecule type" value="Genomic_DNA"/>
</dbReference>
<dbReference type="Gene3D" id="2.60.40.1190">
    <property type="match status" value="1"/>
</dbReference>
<feature type="domain" description="DUF5916" evidence="1">
    <location>
        <begin position="258"/>
        <end position="352"/>
    </location>
</feature>
<reference evidence="3" key="1">
    <citation type="submission" date="2017-03" db="EMBL/GenBank/DDBJ databases">
        <title>Novel pathways for hydrocarbon cycling and metabolic interdependencies in hydrothermal sediment communities.</title>
        <authorList>
            <person name="Dombrowski N."/>
            <person name="Seitz K."/>
            <person name="Teske A."/>
            <person name="Baker B."/>
        </authorList>
    </citation>
    <scope>NUCLEOTIDE SEQUENCE [LARGE SCALE GENOMIC DNA]</scope>
</reference>
<organism evidence="2 3">
    <name type="scientific">Candidatus Coatesbacteria bacterium 4484_99</name>
    <dbReference type="NCBI Taxonomy" id="1970774"/>
    <lineage>
        <taxon>Bacteria</taxon>
        <taxon>Candidatus Coatesiibacteriota</taxon>
    </lineage>
</organism>
<proteinExistence type="predicted"/>
<evidence type="ECO:0000313" key="3">
    <source>
        <dbReference type="Proteomes" id="UP000192611"/>
    </source>
</evidence>